<comment type="caution">
    <text evidence="2">The sequence shown here is derived from an EMBL/GenBank/DDBJ whole genome shotgun (WGS) entry which is preliminary data.</text>
</comment>
<reference evidence="2" key="1">
    <citation type="journal article" date="2023" name="Mol. Biol. Evol.">
        <title>Third-Generation Sequencing Reveals the Adaptive Role of the Epigenome in Three Deep-Sea Polychaetes.</title>
        <authorList>
            <person name="Perez M."/>
            <person name="Aroh O."/>
            <person name="Sun Y."/>
            <person name="Lan Y."/>
            <person name="Juniper S.K."/>
            <person name="Young C.R."/>
            <person name="Angers B."/>
            <person name="Qian P.Y."/>
        </authorList>
    </citation>
    <scope>NUCLEOTIDE SEQUENCE</scope>
    <source>
        <strain evidence="2">R07B-5</strain>
    </source>
</reference>
<sequence length="119" mass="13020">MTQPPTDDDTIPPDRLTLSRSLQATYSLRLTGRNSHRTPAPTPREAGGRKRRSKNLVRAVVSYTLLYPYSPLSPSFPTLLFPSPCFSRPAPFPLPGHLALTSHAGRRGCLLAAVTIAVR</sequence>
<organism evidence="2 3">
    <name type="scientific">Ridgeia piscesae</name>
    <name type="common">Tubeworm</name>
    <dbReference type="NCBI Taxonomy" id="27915"/>
    <lineage>
        <taxon>Eukaryota</taxon>
        <taxon>Metazoa</taxon>
        <taxon>Spiralia</taxon>
        <taxon>Lophotrochozoa</taxon>
        <taxon>Annelida</taxon>
        <taxon>Polychaeta</taxon>
        <taxon>Sedentaria</taxon>
        <taxon>Canalipalpata</taxon>
        <taxon>Sabellida</taxon>
        <taxon>Siboglinidae</taxon>
        <taxon>Ridgeia</taxon>
    </lineage>
</organism>
<name>A0AAD9KU49_RIDPI</name>
<evidence type="ECO:0000313" key="2">
    <source>
        <dbReference type="EMBL" id="KAK2177526.1"/>
    </source>
</evidence>
<evidence type="ECO:0000313" key="3">
    <source>
        <dbReference type="Proteomes" id="UP001209878"/>
    </source>
</evidence>
<accession>A0AAD9KU49</accession>
<feature type="region of interest" description="Disordered" evidence="1">
    <location>
        <begin position="27"/>
        <end position="53"/>
    </location>
</feature>
<dbReference type="AlphaFoldDB" id="A0AAD9KU49"/>
<evidence type="ECO:0000256" key="1">
    <source>
        <dbReference type="SAM" id="MobiDB-lite"/>
    </source>
</evidence>
<dbReference type="EMBL" id="JAODUO010000592">
    <property type="protein sequence ID" value="KAK2177526.1"/>
    <property type="molecule type" value="Genomic_DNA"/>
</dbReference>
<proteinExistence type="predicted"/>
<gene>
    <name evidence="2" type="ORF">NP493_584g01000</name>
</gene>
<protein>
    <submittedName>
        <fullName evidence="2">Uncharacterized protein</fullName>
    </submittedName>
</protein>
<dbReference type="Proteomes" id="UP001209878">
    <property type="component" value="Unassembled WGS sequence"/>
</dbReference>
<keyword evidence="3" id="KW-1185">Reference proteome</keyword>